<dbReference type="AlphaFoldDB" id="A0A8X6WQ33"/>
<evidence type="ECO:0000313" key="2">
    <source>
        <dbReference type="EMBL" id="GFY39219.1"/>
    </source>
</evidence>
<keyword evidence="3" id="KW-1185">Reference proteome</keyword>
<name>A0A8X6WQ33_9ARAC</name>
<proteinExistence type="predicted"/>
<feature type="region of interest" description="Disordered" evidence="1">
    <location>
        <begin position="1"/>
        <end position="31"/>
    </location>
</feature>
<accession>A0A8X6WQ33</accession>
<protein>
    <submittedName>
        <fullName evidence="2">Uncharacterized protein</fullName>
    </submittedName>
</protein>
<dbReference type="EMBL" id="BMAV01001279">
    <property type="protein sequence ID" value="GFY39219.1"/>
    <property type="molecule type" value="Genomic_DNA"/>
</dbReference>
<gene>
    <name evidence="2" type="ORF">TNIN_386531</name>
</gene>
<reference evidence="2" key="1">
    <citation type="submission" date="2020-08" db="EMBL/GenBank/DDBJ databases">
        <title>Multicomponent nature underlies the extraordinary mechanical properties of spider dragline silk.</title>
        <authorList>
            <person name="Kono N."/>
            <person name="Nakamura H."/>
            <person name="Mori M."/>
            <person name="Yoshida Y."/>
            <person name="Ohtoshi R."/>
            <person name="Malay A.D."/>
            <person name="Moran D.A.P."/>
            <person name="Tomita M."/>
            <person name="Numata K."/>
            <person name="Arakawa K."/>
        </authorList>
    </citation>
    <scope>NUCLEOTIDE SEQUENCE</scope>
</reference>
<comment type="caution">
    <text evidence="2">The sequence shown here is derived from an EMBL/GenBank/DDBJ whole genome shotgun (WGS) entry which is preliminary data.</text>
</comment>
<sequence>MPKDTITPKTARKPCVPVSQTTAMDTDLPPPTDQEICDELKTIPGKLMILQSQITMTEKALIRIRHREKHHQDYTDI</sequence>
<organism evidence="2 3">
    <name type="scientific">Trichonephila inaurata madagascariensis</name>
    <dbReference type="NCBI Taxonomy" id="2747483"/>
    <lineage>
        <taxon>Eukaryota</taxon>
        <taxon>Metazoa</taxon>
        <taxon>Ecdysozoa</taxon>
        <taxon>Arthropoda</taxon>
        <taxon>Chelicerata</taxon>
        <taxon>Arachnida</taxon>
        <taxon>Araneae</taxon>
        <taxon>Araneomorphae</taxon>
        <taxon>Entelegynae</taxon>
        <taxon>Araneoidea</taxon>
        <taxon>Nephilidae</taxon>
        <taxon>Trichonephila</taxon>
        <taxon>Trichonephila inaurata</taxon>
    </lineage>
</organism>
<evidence type="ECO:0000313" key="3">
    <source>
        <dbReference type="Proteomes" id="UP000886998"/>
    </source>
</evidence>
<evidence type="ECO:0000256" key="1">
    <source>
        <dbReference type="SAM" id="MobiDB-lite"/>
    </source>
</evidence>
<dbReference type="Proteomes" id="UP000886998">
    <property type="component" value="Unassembled WGS sequence"/>
</dbReference>